<dbReference type="Pfam" id="PF01300">
    <property type="entry name" value="Sua5_yciO_yrdC"/>
    <property type="match status" value="1"/>
</dbReference>
<dbReference type="InterPro" id="IPR017945">
    <property type="entry name" value="DHBP_synth_RibB-like_a/b_dom"/>
</dbReference>
<feature type="binding site" evidence="14">
    <location>
        <position position="148"/>
    </location>
    <ligand>
        <name>ATP</name>
        <dbReference type="ChEBI" id="CHEBI:30616"/>
    </ligand>
</feature>
<comment type="subcellular location">
    <subcellularLocation>
        <location evidence="1 13">Cytoplasm</location>
    </subcellularLocation>
</comment>
<protein>
    <recommendedName>
        <fullName evidence="4 13">Threonylcarbamoyl-AMP synthase</fullName>
        <shortName evidence="13">TC-AMP synthase</shortName>
        <ecNumber evidence="3 13">2.7.7.87</ecNumber>
    </recommendedName>
    <alternativeName>
        <fullName evidence="11 13">L-threonylcarbamoyladenylate synthase</fullName>
    </alternativeName>
</protein>
<keyword evidence="8 13" id="KW-0548">Nucleotidyltransferase</keyword>
<evidence type="ECO:0000256" key="6">
    <source>
        <dbReference type="ARBA" id="ARBA00022679"/>
    </source>
</evidence>
<keyword evidence="9 13" id="KW-0547">Nucleotide-binding</keyword>
<dbReference type="PANTHER" id="PTHR17490:SF16">
    <property type="entry name" value="THREONYLCARBAMOYL-AMP SYNTHASE"/>
    <property type="match status" value="1"/>
</dbReference>
<organism evidence="16 17">
    <name type="scientific">Chloroflexus aurantiacus (strain ATCC 29366 / DSM 635 / J-10-fl)</name>
    <dbReference type="NCBI Taxonomy" id="324602"/>
    <lineage>
        <taxon>Bacteria</taxon>
        <taxon>Bacillati</taxon>
        <taxon>Chloroflexota</taxon>
        <taxon>Chloroflexia</taxon>
        <taxon>Chloroflexales</taxon>
        <taxon>Chloroflexineae</taxon>
        <taxon>Chloroflexaceae</taxon>
        <taxon>Chloroflexus</taxon>
    </lineage>
</organism>
<comment type="catalytic activity">
    <reaction evidence="12 13">
        <text>L-threonine + hydrogencarbonate + ATP = L-threonylcarbamoyladenylate + diphosphate + H2O</text>
        <dbReference type="Rhea" id="RHEA:36407"/>
        <dbReference type="ChEBI" id="CHEBI:15377"/>
        <dbReference type="ChEBI" id="CHEBI:17544"/>
        <dbReference type="ChEBI" id="CHEBI:30616"/>
        <dbReference type="ChEBI" id="CHEBI:33019"/>
        <dbReference type="ChEBI" id="CHEBI:57926"/>
        <dbReference type="ChEBI" id="CHEBI:73682"/>
        <dbReference type="EC" id="2.7.7.87"/>
    </reaction>
</comment>
<feature type="binding site" evidence="14">
    <location>
        <position position="118"/>
    </location>
    <ligand>
        <name>ATP</name>
        <dbReference type="ChEBI" id="CHEBI:30616"/>
    </ligand>
</feature>
<dbReference type="RefSeq" id="WP_012259009.1">
    <property type="nucleotide sequence ID" value="NC_010175.1"/>
</dbReference>
<evidence type="ECO:0000256" key="5">
    <source>
        <dbReference type="ARBA" id="ARBA00022490"/>
    </source>
</evidence>
<name>A9WHN0_CHLAA</name>
<keyword evidence="6 13" id="KW-0808">Transferase</keyword>
<dbReference type="GO" id="GO:0016779">
    <property type="term" value="F:nucleotidyltransferase activity"/>
    <property type="evidence" value="ECO:0000318"/>
    <property type="project" value="GO_Central"/>
</dbReference>
<dbReference type="GO" id="GO:0006450">
    <property type="term" value="P:regulation of translational fidelity"/>
    <property type="evidence" value="ECO:0000318"/>
    <property type="project" value="GO_Central"/>
</dbReference>
<gene>
    <name evidence="16" type="ordered locus">Caur_3160</name>
</gene>
<sequence length="351" mass="37356">MHTKRLDTSPAAIAMAGELLRRGELVAFPTETVYGLGGHALDERAVAAIFTAKGRPANDPLIVHITAATDLPLVAATVPPLAGRLAAACWPGPLTLIVPRHPRVPLTVTAGRETVAVRVPSHPIAQELLRAAGVPVAAPSANRFGHTSPTTADHVLADLDGRIAAVIDGGATPIGIESTVLDCTTDPPTLLRPGGISLETLTDLIGEVQLRSQPTADEAHGLTAPGLLERHYAPDHELWLFSGKPDSVLARLRAETEAALARGLRVGLLLPEEDLALMHDLPVERESLGPTSDPAIIARRLYAALRALDERQPDRMFTRDLDEAGLGRALRDRLRRAATRVIVVDEETGKQ</sequence>
<evidence type="ECO:0000256" key="10">
    <source>
        <dbReference type="ARBA" id="ARBA00022840"/>
    </source>
</evidence>
<evidence type="ECO:0000256" key="12">
    <source>
        <dbReference type="ARBA" id="ARBA00048366"/>
    </source>
</evidence>
<dbReference type="PANTHER" id="PTHR17490">
    <property type="entry name" value="SUA5"/>
    <property type="match status" value="1"/>
</dbReference>
<dbReference type="Pfam" id="PF03481">
    <property type="entry name" value="Sua5_C"/>
    <property type="match status" value="1"/>
</dbReference>
<dbReference type="GO" id="GO:0008033">
    <property type="term" value="P:tRNA processing"/>
    <property type="evidence" value="ECO:0007669"/>
    <property type="project" value="UniProtKB-KW"/>
</dbReference>
<feature type="binding site" evidence="14">
    <location>
        <position position="192"/>
    </location>
    <ligand>
        <name>ATP</name>
        <dbReference type="ChEBI" id="CHEBI:30616"/>
    </ligand>
</feature>
<feature type="binding site" evidence="14">
    <location>
        <position position="55"/>
    </location>
    <ligand>
        <name>ATP</name>
        <dbReference type="ChEBI" id="CHEBI:30616"/>
    </ligand>
</feature>
<dbReference type="PROSITE" id="PS51163">
    <property type="entry name" value="YRDC"/>
    <property type="match status" value="1"/>
</dbReference>
<feature type="binding site" evidence="14">
    <location>
        <position position="178"/>
    </location>
    <ligand>
        <name>L-threonine</name>
        <dbReference type="ChEBI" id="CHEBI:57926"/>
    </ligand>
</feature>
<keyword evidence="5 13" id="KW-0963">Cytoplasm</keyword>
<feature type="binding site" evidence="14">
    <location>
        <position position="64"/>
    </location>
    <ligand>
        <name>L-threonine</name>
        <dbReference type="ChEBI" id="CHEBI:57926"/>
    </ligand>
</feature>
<dbReference type="Gene3D" id="3.40.50.11030">
    <property type="entry name" value="Threonylcarbamoyl-AMP synthase, C-terminal domain"/>
    <property type="match status" value="1"/>
</dbReference>
<dbReference type="InterPro" id="IPR006070">
    <property type="entry name" value="Sua5-like_dom"/>
</dbReference>
<evidence type="ECO:0000256" key="9">
    <source>
        <dbReference type="ARBA" id="ARBA00022741"/>
    </source>
</evidence>
<evidence type="ECO:0000256" key="8">
    <source>
        <dbReference type="ARBA" id="ARBA00022695"/>
    </source>
</evidence>
<dbReference type="EC" id="2.7.7.87" evidence="3 13"/>
<dbReference type="FunFam" id="3.90.870.10:FF:000009">
    <property type="entry name" value="Threonylcarbamoyl-AMP synthase, putative"/>
    <property type="match status" value="1"/>
</dbReference>
<keyword evidence="17" id="KW-1185">Reference proteome</keyword>
<dbReference type="EMBL" id="CP000909">
    <property type="protein sequence ID" value="ABY36356.1"/>
    <property type="molecule type" value="Genomic_DNA"/>
</dbReference>
<dbReference type="Gene3D" id="3.90.870.10">
    <property type="entry name" value="DHBP synthase"/>
    <property type="match status" value="1"/>
</dbReference>
<dbReference type="GO" id="GO:0005737">
    <property type="term" value="C:cytoplasm"/>
    <property type="evidence" value="ECO:0000318"/>
    <property type="project" value="GO_Central"/>
</dbReference>
<evidence type="ECO:0000256" key="4">
    <source>
        <dbReference type="ARBA" id="ARBA00015492"/>
    </source>
</evidence>
<dbReference type="KEGG" id="cau:Caur_3160"/>
<comment type="similarity">
    <text evidence="2 13">Belongs to the SUA5 family.</text>
</comment>
<comment type="function">
    <text evidence="13">Required for the formation of a threonylcarbamoyl group on adenosine at position 37 (t(6)A37) in tRNAs that read codons beginning with adenine.</text>
</comment>
<feature type="binding site" evidence="14">
    <location>
        <position position="138"/>
    </location>
    <ligand>
        <name>L-threonine</name>
        <dbReference type="ChEBI" id="CHEBI:57926"/>
    </ligand>
</feature>
<evidence type="ECO:0000256" key="13">
    <source>
        <dbReference type="PIRNR" id="PIRNR004930"/>
    </source>
</evidence>
<evidence type="ECO:0000256" key="3">
    <source>
        <dbReference type="ARBA" id="ARBA00012584"/>
    </source>
</evidence>
<dbReference type="GO" id="GO:0061710">
    <property type="term" value="F:L-threonylcarbamoyladenylate synthase"/>
    <property type="evidence" value="ECO:0007669"/>
    <property type="project" value="UniProtKB-EC"/>
</dbReference>
<reference evidence="17" key="1">
    <citation type="journal article" date="2011" name="BMC Genomics">
        <title>Complete genome sequence of the filamentous anoxygenic phototrophic bacterium Chloroflexus aurantiacus.</title>
        <authorList>
            <person name="Tang K.H."/>
            <person name="Barry K."/>
            <person name="Chertkov O."/>
            <person name="Dalin E."/>
            <person name="Han C.S."/>
            <person name="Hauser L.J."/>
            <person name="Honchak B.M."/>
            <person name="Karbach L.E."/>
            <person name="Land M.L."/>
            <person name="Lapidus A."/>
            <person name="Larimer F.W."/>
            <person name="Mikhailova N."/>
            <person name="Pitluck S."/>
            <person name="Pierson B.K."/>
            <person name="Blankenship R.E."/>
        </authorList>
    </citation>
    <scope>NUCLEOTIDE SEQUENCE [LARGE SCALE GENOMIC DNA]</scope>
    <source>
        <strain evidence="17">ATCC 29366 / DSM 635 / J-10-fl</strain>
    </source>
</reference>
<evidence type="ECO:0000256" key="7">
    <source>
        <dbReference type="ARBA" id="ARBA00022694"/>
    </source>
</evidence>
<keyword evidence="10 13" id="KW-0067">ATP-binding</keyword>
<dbReference type="EnsemblBacteria" id="ABY36356">
    <property type="protein sequence ID" value="ABY36356"/>
    <property type="gene ID" value="Caur_3160"/>
</dbReference>
<dbReference type="InParanoid" id="A9WHN0"/>
<evidence type="ECO:0000313" key="16">
    <source>
        <dbReference type="EMBL" id="ABY36356.1"/>
    </source>
</evidence>
<evidence type="ECO:0000256" key="14">
    <source>
        <dbReference type="PIRSR" id="PIRSR004930-1"/>
    </source>
</evidence>
<dbReference type="InterPro" id="IPR050156">
    <property type="entry name" value="TC-AMP_synthase_SUA5"/>
</dbReference>
<feature type="binding site" evidence="14">
    <location>
        <position position="232"/>
    </location>
    <ligand>
        <name>ATP</name>
        <dbReference type="ChEBI" id="CHEBI:30616"/>
    </ligand>
</feature>
<dbReference type="NCBIfam" id="TIGR00057">
    <property type="entry name" value="L-threonylcarbamoyladenylate synthase"/>
    <property type="match status" value="1"/>
</dbReference>
<evidence type="ECO:0000313" key="17">
    <source>
        <dbReference type="Proteomes" id="UP000002008"/>
    </source>
</evidence>
<feature type="binding site" evidence="14">
    <location>
        <position position="114"/>
    </location>
    <ligand>
        <name>ATP</name>
        <dbReference type="ChEBI" id="CHEBI:30616"/>
    </ligand>
</feature>
<dbReference type="HOGENOM" id="CLU_031397_0_0_0"/>
<keyword evidence="7 13" id="KW-0819">tRNA processing</keyword>
<dbReference type="GO" id="GO:0003725">
    <property type="term" value="F:double-stranded RNA binding"/>
    <property type="evidence" value="ECO:0007669"/>
    <property type="project" value="UniProtKB-UniRule"/>
</dbReference>
<feature type="domain" description="YrdC-like" evidence="15">
    <location>
        <begin position="10"/>
        <end position="196"/>
    </location>
</feature>
<dbReference type="PIRSF" id="PIRSF004930">
    <property type="entry name" value="Tln_factor_SUA5"/>
    <property type="match status" value="1"/>
</dbReference>
<evidence type="ECO:0000259" key="15">
    <source>
        <dbReference type="PROSITE" id="PS51163"/>
    </source>
</evidence>
<dbReference type="Proteomes" id="UP000002008">
    <property type="component" value="Chromosome"/>
</dbReference>
<dbReference type="GO" id="GO:0000049">
    <property type="term" value="F:tRNA binding"/>
    <property type="evidence" value="ECO:0000318"/>
    <property type="project" value="GO_Central"/>
</dbReference>
<feature type="binding site" evidence="14">
    <location>
        <position position="32"/>
    </location>
    <ligand>
        <name>L-threonine</name>
        <dbReference type="ChEBI" id="CHEBI:57926"/>
    </ligand>
</feature>
<evidence type="ECO:0000256" key="1">
    <source>
        <dbReference type="ARBA" id="ARBA00004496"/>
    </source>
</evidence>
<evidence type="ECO:0000256" key="11">
    <source>
        <dbReference type="ARBA" id="ARBA00029774"/>
    </source>
</evidence>
<dbReference type="InterPro" id="IPR038385">
    <property type="entry name" value="Sua5/YwlC_C"/>
</dbReference>
<dbReference type="SUPFAM" id="SSF55821">
    <property type="entry name" value="YrdC/RibB"/>
    <property type="match status" value="1"/>
</dbReference>
<accession>A9WHN0</accession>
<dbReference type="eggNOG" id="COG0009">
    <property type="taxonomic scope" value="Bacteria"/>
</dbReference>
<dbReference type="InterPro" id="IPR010923">
    <property type="entry name" value="T(6)A37_SUA5"/>
</dbReference>
<dbReference type="STRING" id="324602.Caur_3160"/>
<dbReference type="GO" id="GO:0005524">
    <property type="term" value="F:ATP binding"/>
    <property type="evidence" value="ECO:0007669"/>
    <property type="project" value="UniProtKB-UniRule"/>
</dbReference>
<dbReference type="InterPro" id="IPR005145">
    <property type="entry name" value="Sua5_C"/>
</dbReference>
<proteinExistence type="inferred from homology"/>
<dbReference type="PATRIC" id="fig|324602.8.peg.3567"/>
<evidence type="ECO:0000256" key="2">
    <source>
        <dbReference type="ARBA" id="ARBA00007663"/>
    </source>
</evidence>
<dbReference type="FunCoup" id="A9WHN0">
    <property type="interactions" value="418"/>
</dbReference>
<feature type="binding site" evidence="14">
    <location>
        <position position="140"/>
    </location>
    <ligand>
        <name>ATP</name>
        <dbReference type="ChEBI" id="CHEBI:30616"/>
    </ligand>
</feature>
<dbReference type="AlphaFoldDB" id="A9WHN0"/>